<evidence type="ECO:0000259" key="9">
    <source>
        <dbReference type="Pfam" id="PF13844"/>
    </source>
</evidence>
<dbReference type="OrthoDB" id="146908at2"/>
<evidence type="ECO:0000256" key="4">
    <source>
        <dbReference type="ARBA" id="ARBA00022676"/>
    </source>
</evidence>
<reference evidence="10 11" key="1">
    <citation type="submission" date="2016-02" db="EMBL/GenBank/DDBJ databases">
        <title>Complete Genome of H5569, the type strain of the newly described species Haematospirillium jordaniae.</title>
        <authorList>
            <person name="Nicholson A.C."/>
            <person name="Humrighouse B.W."/>
            <person name="Loparov V."/>
            <person name="McQuiston J.R."/>
        </authorList>
    </citation>
    <scope>NUCLEOTIDE SEQUENCE [LARGE SCALE GENOMIC DNA]</scope>
    <source>
        <strain evidence="10 11">H5569</strain>
        <plasmid evidence="11">Plasmid unnamed 2</plasmid>
    </source>
</reference>
<dbReference type="InterPro" id="IPR011990">
    <property type="entry name" value="TPR-like_helical_dom_sf"/>
</dbReference>
<keyword evidence="11" id="KW-1185">Reference proteome</keyword>
<dbReference type="Pfam" id="PF13432">
    <property type="entry name" value="TPR_16"/>
    <property type="match status" value="2"/>
</dbReference>
<keyword evidence="5" id="KW-0808">Transferase</keyword>
<dbReference type="Pfam" id="PF13844">
    <property type="entry name" value="Glyco_transf_41"/>
    <property type="match status" value="1"/>
</dbReference>
<evidence type="ECO:0000256" key="1">
    <source>
        <dbReference type="ARBA" id="ARBA00004922"/>
    </source>
</evidence>
<feature type="domain" description="O-GlcNAc transferase C-terminal" evidence="9">
    <location>
        <begin position="358"/>
        <end position="478"/>
    </location>
</feature>
<dbReference type="InterPro" id="IPR051939">
    <property type="entry name" value="Glycosyltr_41/O-GlcNAc_trsf"/>
</dbReference>
<evidence type="ECO:0000256" key="7">
    <source>
        <dbReference type="ARBA" id="ARBA00022803"/>
    </source>
</evidence>
<proteinExistence type="inferred from homology"/>
<dbReference type="Gene3D" id="3.40.50.2000">
    <property type="entry name" value="Glycogen Phosphorylase B"/>
    <property type="match status" value="1"/>
</dbReference>
<dbReference type="SMART" id="SM00028">
    <property type="entry name" value="TPR"/>
    <property type="match status" value="3"/>
</dbReference>
<evidence type="ECO:0000313" key="11">
    <source>
        <dbReference type="Proteomes" id="UP000076066"/>
    </source>
</evidence>
<evidence type="ECO:0000256" key="2">
    <source>
        <dbReference type="ARBA" id="ARBA00005386"/>
    </source>
</evidence>
<dbReference type="PANTHER" id="PTHR44835:SF1">
    <property type="entry name" value="PROTEIN O-GLCNAC TRANSFERASE"/>
    <property type="match status" value="1"/>
</dbReference>
<comment type="similarity">
    <text evidence="2">Belongs to the glycosyltransferase 41 family. O-GlcNAc transferase subfamily.</text>
</comment>
<keyword evidence="7 8" id="KW-0802">TPR repeat</keyword>
<dbReference type="SUPFAM" id="SSF48452">
    <property type="entry name" value="TPR-like"/>
    <property type="match status" value="2"/>
</dbReference>
<dbReference type="Gene3D" id="1.25.40.10">
    <property type="entry name" value="Tetratricopeptide repeat domain"/>
    <property type="match status" value="1"/>
</dbReference>
<dbReference type="Proteomes" id="UP000076066">
    <property type="component" value="Plasmid unnamed 2"/>
</dbReference>
<dbReference type="KEGG" id="hjo:AY555_11185"/>
<dbReference type="InterPro" id="IPR029489">
    <property type="entry name" value="OGT/SEC/SPY_C"/>
</dbReference>
<comment type="pathway">
    <text evidence="1">Protein modification; protein glycosylation.</text>
</comment>
<protein>
    <recommendedName>
        <fullName evidence="3">protein O-GlcNAc transferase</fullName>
        <ecNumber evidence="3">2.4.1.255</ecNumber>
    </recommendedName>
</protein>
<evidence type="ECO:0000256" key="5">
    <source>
        <dbReference type="ARBA" id="ARBA00022679"/>
    </source>
</evidence>
<evidence type="ECO:0000256" key="6">
    <source>
        <dbReference type="ARBA" id="ARBA00022737"/>
    </source>
</evidence>
<organism evidence="10 11">
    <name type="scientific">Haematospirillum jordaniae</name>
    <dbReference type="NCBI Taxonomy" id="1549855"/>
    <lineage>
        <taxon>Bacteria</taxon>
        <taxon>Pseudomonadati</taxon>
        <taxon>Pseudomonadota</taxon>
        <taxon>Alphaproteobacteria</taxon>
        <taxon>Rhodospirillales</taxon>
        <taxon>Novispirillaceae</taxon>
        <taxon>Haematospirillum</taxon>
    </lineage>
</organism>
<dbReference type="InterPro" id="IPR019734">
    <property type="entry name" value="TPR_rpt"/>
</dbReference>
<dbReference type="PROSITE" id="PS50005">
    <property type="entry name" value="TPR"/>
    <property type="match status" value="1"/>
</dbReference>
<dbReference type="GO" id="GO:0097363">
    <property type="term" value="F:protein O-acetylglucosaminyltransferase activity"/>
    <property type="evidence" value="ECO:0007669"/>
    <property type="project" value="UniProtKB-EC"/>
</dbReference>
<dbReference type="GeneID" id="53317707"/>
<geneLocation type="plasmid" evidence="10 11">
    <name>unnamed 2</name>
</geneLocation>
<dbReference type="EMBL" id="CP014527">
    <property type="protein sequence ID" value="AMW35918.1"/>
    <property type="molecule type" value="Genomic_DNA"/>
</dbReference>
<accession>A0A145VS53</accession>
<feature type="repeat" description="TPR" evidence="8">
    <location>
        <begin position="107"/>
        <end position="140"/>
    </location>
</feature>
<keyword evidence="4" id="KW-0328">Glycosyltransferase</keyword>
<evidence type="ECO:0000313" key="10">
    <source>
        <dbReference type="EMBL" id="AMW35918.1"/>
    </source>
</evidence>
<evidence type="ECO:0000256" key="8">
    <source>
        <dbReference type="PROSITE-ProRule" id="PRU00339"/>
    </source>
</evidence>
<keyword evidence="6" id="KW-0677">Repeat</keyword>
<gene>
    <name evidence="10" type="ORF">AY555_11185</name>
</gene>
<sequence length="718" mass="81607">MTSLQDSLFQSVVNALEQQRHQEALQYLTTLIDKEPRHIEGRRLFGLLLSGSGQREQALPWLVGAAQDAPTHPVLGHEAGELLLALQKPGQAIAMLETYLQHHPGNAAAHFSLAMALRKTGQTDAAITHYKHVLALDPSSGHAWFNIGNIHHEEGRKEDAIKAWEEALHAAHPCQEALFNLCLGLIDAGRIQEASALRGTISMLMPDHPLCERLDAEFAATHGDTVGAITHLRLYLQKAPDTPEALMRLARLEAKEGNLDGARAQAKTLIRKVGETWQTCALTGEIEAHFGHTTQARLAWKRAAELHPLDWQLWSNALFLSLHDNEASPEDVFQDHRHFGLFWERQITPLPHHMAAGLKKRLRIGYVSPDFCHHAISLFVEPLFIRHDRSQFEVIGFHIPRRIDETTQRLREMTDQWYTLPQDHEQAARLIQKHHIDILIDLAGHTAGNMLPLFAWKPAPLQVSMLGYPGTTGLTRVDSRPLYGNPPKRTDEQEYSVERLWDQVGPSEINAPKECWRPSPLPMLQRGWPLFGSVNKYMKVDSETRRLWGRILDVCPTARLTVIAPGADNPETRKIILHDFAADNCPVDRIDLREEMPLTEWFTFCRGIDVVLDPLHYRGGTTTRLLMAMGVKILRLHQADNTEEYNNPLNAKNLDDYVRLACNLVSDPEKLARQRVYDQECEKQHSDQLQRHYLGIIETEFLRSWEQYHRTAPSNVSR</sequence>
<evidence type="ECO:0000256" key="3">
    <source>
        <dbReference type="ARBA" id="ARBA00011970"/>
    </source>
</evidence>
<name>A0A145VS53_9PROT</name>
<dbReference type="EC" id="2.4.1.255" evidence="3"/>
<dbReference type="PANTHER" id="PTHR44835">
    <property type="entry name" value="UDP-N-ACETYLGLUCOSAMINE--PEPTIDE N-ACETYLGLUCOSAMINYLTRANSFERASE SPINDLY-RELATED"/>
    <property type="match status" value="1"/>
</dbReference>
<dbReference type="AlphaFoldDB" id="A0A145VS53"/>
<dbReference type="Gene3D" id="3.40.50.11380">
    <property type="match status" value="1"/>
</dbReference>
<dbReference type="RefSeq" id="WP_066137328.1">
    <property type="nucleotide sequence ID" value="NZ_CP014527.1"/>
</dbReference>
<keyword evidence="10" id="KW-0614">Plasmid</keyword>